<dbReference type="Pfam" id="PF12802">
    <property type="entry name" value="MarR_2"/>
    <property type="match status" value="1"/>
</dbReference>
<dbReference type="InterPro" id="IPR039422">
    <property type="entry name" value="MarR/SlyA-like"/>
</dbReference>
<evidence type="ECO:0000256" key="4">
    <source>
        <dbReference type="SAM" id="MobiDB-lite"/>
    </source>
</evidence>
<dbReference type="PROSITE" id="PS01117">
    <property type="entry name" value="HTH_MARR_1"/>
    <property type="match status" value="1"/>
</dbReference>
<reference evidence="6 7" key="1">
    <citation type="submission" date="2021-12" db="EMBL/GenBank/DDBJ databases">
        <title>Genome sequence of Acetobacter sicerae DmPark20a_162.</title>
        <authorList>
            <person name="Chaston J.M."/>
        </authorList>
    </citation>
    <scope>NUCLEOTIDE SEQUENCE [LARGE SCALE GENOMIC DNA]</scope>
    <source>
        <strain evidence="6 7">DmPark20a_162</strain>
    </source>
</reference>
<keyword evidence="3" id="KW-0804">Transcription</keyword>
<sequence length="177" mass="20016">MSEQAQKNSGADQSRRLLRRRFSYRLVRLATQWRREIDLDLRQFDLTDATWRPLYYLRVLPAPVRQTDLARAMLVEAQSLVRLLDVLERRGLIHRDTDPDDRRSKLVTLTDAGVAMGETVLGVADGVAARFLEGVSDDALKECEAVFDQVWSGRGHDRASVEGSSTACRQLSPESDT</sequence>
<dbReference type="InterPro" id="IPR036390">
    <property type="entry name" value="WH_DNA-bd_sf"/>
</dbReference>
<dbReference type="PANTHER" id="PTHR33164:SF64">
    <property type="entry name" value="TRANSCRIPTIONAL REGULATOR SLYA"/>
    <property type="match status" value="1"/>
</dbReference>
<evidence type="ECO:0000256" key="2">
    <source>
        <dbReference type="ARBA" id="ARBA00023125"/>
    </source>
</evidence>
<keyword evidence="7" id="KW-1185">Reference proteome</keyword>
<keyword evidence="1" id="KW-0805">Transcription regulation</keyword>
<dbReference type="EMBL" id="JAJSOJ010000046">
    <property type="protein sequence ID" value="MCE0744795.1"/>
    <property type="molecule type" value="Genomic_DNA"/>
</dbReference>
<dbReference type="InterPro" id="IPR023187">
    <property type="entry name" value="Tscrpt_reg_MarR-type_CS"/>
</dbReference>
<dbReference type="InterPro" id="IPR036388">
    <property type="entry name" value="WH-like_DNA-bd_sf"/>
</dbReference>
<dbReference type="Gene3D" id="1.10.10.10">
    <property type="entry name" value="Winged helix-like DNA-binding domain superfamily/Winged helix DNA-binding domain"/>
    <property type="match status" value="1"/>
</dbReference>
<evidence type="ECO:0000256" key="1">
    <source>
        <dbReference type="ARBA" id="ARBA00023015"/>
    </source>
</evidence>
<gene>
    <name evidence="6" type="ORF">LWC05_12985</name>
</gene>
<name>A0ABS8VVR7_9PROT</name>
<dbReference type="PRINTS" id="PR00598">
    <property type="entry name" value="HTHMARR"/>
</dbReference>
<protein>
    <submittedName>
        <fullName evidence="6">MarR family transcriptional regulator</fullName>
    </submittedName>
</protein>
<dbReference type="Proteomes" id="UP001521074">
    <property type="component" value="Unassembled WGS sequence"/>
</dbReference>
<evidence type="ECO:0000256" key="3">
    <source>
        <dbReference type="ARBA" id="ARBA00023163"/>
    </source>
</evidence>
<dbReference type="RefSeq" id="WP_232878572.1">
    <property type="nucleotide sequence ID" value="NZ_JAJSOJ010000046.1"/>
</dbReference>
<dbReference type="PANTHER" id="PTHR33164">
    <property type="entry name" value="TRANSCRIPTIONAL REGULATOR, MARR FAMILY"/>
    <property type="match status" value="1"/>
</dbReference>
<evidence type="ECO:0000259" key="5">
    <source>
        <dbReference type="PROSITE" id="PS50995"/>
    </source>
</evidence>
<comment type="caution">
    <text evidence="6">The sequence shown here is derived from an EMBL/GenBank/DDBJ whole genome shotgun (WGS) entry which is preliminary data.</text>
</comment>
<dbReference type="SMART" id="SM00347">
    <property type="entry name" value="HTH_MARR"/>
    <property type="match status" value="1"/>
</dbReference>
<keyword evidence="2" id="KW-0238">DNA-binding</keyword>
<feature type="region of interest" description="Disordered" evidence="4">
    <location>
        <begin position="156"/>
        <end position="177"/>
    </location>
</feature>
<accession>A0ABS8VVR7</accession>
<organism evidence="6 7">
    <name type="scientific">Acetobacter sicerae</name>
    <dbReference type="NCBI Taxonomy" id="85325"/>
    <lineage>
        <taxon>Bacteria</taxon>
        <taxon>Pseudomonadati</taxon>
        <taxon>Pseudomonadota</taxon>
        <taxon>Alphaproteobacteria</taxon>
        <taxon>Acetobacterales</taxon>
        <taxon>Acetobacteraceae</taxon>
        <taxon>Acetobacter</taxon>
    </lineage>
</organism>
<dbReference type="InterPro" id="IPR000835">
    <property type="entry name" value="HTH_MarR-typ"/>
</dbReference>
<proteinExistence type="predicted"/>
<feature type="compositionally biased region" description="Polar residues" evidence="4">
    <location>
        <begin position="162"/>
        <end position="177"/>
    </location>
</feature>
<feature type="domain" description="HTH marR-type" evidence="5">
    <location>
        <begin position="19"/>
        <end position="152"/>
    </location>
</feature>
<evidence type="ECO:0000313" key="6">
    <source>
        <dbReference type="EMBL" id="MCE0744795.1"/>
    </source>
</evidence>
<dbReference type="SUPFAM" id="SSF46785">
    <property type="entry name" value="Winged helix' DNA-binding domain"/>
    <property type="match status" value="1"/>
</dbReference>
<evidence type="ECO:0000313" key="7">
    <source>
        <dbReference type="Proteomes" id="UP001521074"/>
    </source>
</evidence>
<dbReference type="PROSITE" id="PS50995">
    <property type="entry name" value="HTH_MARR_2"/>
    <property type="match status" value="1"/>
</dbReference>